<dbReference type="InterPro" id="IPR023796">
    <property type="entry name" value="Serpin_dom"/>
</dbReference>
<proteinExistence type="inferred from homology"/>
<sequence length="399" mass="42880">MKGFAGRPLAIVALPLAMLAAGAQGQAATEAVNDLALRLYDALSTGDASKNIFFSPLSISTAFAFVHLGARGATRGQLEEALGFGAEGVAEALRKGRVALDAPEEGVEFLLANKLFLQEGFDVERGFRKGVSRGGLEETSFSEDPEGSRRLVNGFVSNATEGNIEELMPEGSVTTDTRLVIANAMYFRGAWEFPFEERLTKSMPFKGFEGTTTVNMMMQREVNLRIGSIPGAQVLELPYRGATVASMIIVLPNKPTKKAFFELESDLKSMSITDLLEGSSFNDVDVYLPRFGVEDTSNLEIVLPKLGVTDLFLPGVSDLSGIATVTPPLSVSSAIHKAKVMVDEKGTVAAAATAIAISLQSAAIEPPLEFKADHPFIYFLIDNQSKLVLFMGNVKELQE</sequence>
<evidence type="ECO:0000313" key="6">
    <source>
        <dbReference type="Proteomes" id="UP000708148"/>
    </source>
</evidence>
<dbReference type="InterPro" id="IPR042178">
    <property type="entry name" value="Serpin_sf_1"/>
</dbReference>
<dbReference type="PANTHER" id="PTHR11461:SF211">
    <property type="entry name" value="GH10112P-RELATED"/>
    <property type="match status" value="1"/>
</dbReference>
<dbReference type="Gene3D" id="3.30.497.10">
    <property type="entry name" value="Antithrombin, subunit I, domain 2"/>
    <property type="match status" value="1"/>
</dbReference>
<dbReference type="InterPro" id="IPR036186">
    <property type="entry name" value="Serpin_sf"/>
</dbReference>
<protein>
    <recommendedName>
        <fullName evidence="4">Serpin domain-containing protein</fullName>
    </recommendedName>
</protein>
<evidence type="ECO:0000259" key="4">
    <source>
        <dbReference type="SMART" id="SM00093"/>
    </source>
</evidence>
<feature type="chain" id="PRO_5035863388" description="Serpin domain-containing protein" evidence="3">
    <location>
        <begin position="26"/>
        <end position="399"/>
    </location>
</feature>
<organism evidence="5 6">
    <name type="scientific">Ostreobium quekettii</name>
    <dbReference type="NCBI Taxonomy" id="121088"/>
    <lineage>
        <taxon>Eukaryota</taxon>
        <taxon>Viridiplantae</taxon>
        <taxon>Chlorophyta</taxon>
        <taxon>core chlorophytes</taxon>
        <taxon>Ulvophyceae</taxon>
        <taxon>TCBD clade</taxon>
        <taxon>Bryopsidales</taxon>
        <taxon>Ostreobineae</taxon>
        <taxon>Ostreobiaceae</taxon>
        <taxon>Ostreobium</taxon>
    </lineage>
</organism>
<dbReference type="GO" id="GO:0005615">
    <property type="term" value="C:extracellular space"/>
    <property type="evidence" value="ECO:0007669"/>
    <property type="project" value="InterPro"/>
</dbReference>
<dbReference type="PANTHER" id="PTHR11461">
    <property type="entry name" value="SERINE PROTEASE INHIBITOR, SERPIN"/>
    <property type="match status" value="1"/>
</dbReference>
<evidence type="ECO:0000256" key="1">
    <source>
        <dbReference type="ARBA" id="ARBA00009500"/>
    </source>
</evidence>
<dbReference type="EMBL" id="CAJHUC010000587">
    <property type="protein sequence ID" value="CAD7696981.1"/>
    <property type="molecule type" value="Genomic_DNA"/>
</dbReference>
<evidence type="ECO:0000256" key="3">
    <source>
        <dbReference type="SAM" id="SignalP"/>
    </source>
</evidence>
<dbReference type="InterPro" id="IPR042185">
    <property type="entry name" value="Serpin_sf_2"/>
</dbReference>
<keyword evidence="6" id="KW-1185">Reference proteome</keyword>
<keyword evidence="3" id="KW-0732">Signal</keyword>
<comment type="similarity">
    <text evidence="1 2">Belongs to the serpin family.</text>
</comment>
<dbReference type="AlphaFoldDB" id="A0A8S1ISS2"/>
<feature type="domain" description="Serpin" evidence="4">
    <location>
        <begin position="37"/>
        <end position="397"/>
    </location>
</feature>
<dbReference type="PROSITE" id="PS00284">
    <property type="entry name" value="SERPIN"/>
    <property type="match status" value="1"/>
</dbReference>
<comment type="caution">
    <text evidence="5">The sequence shown here is derived from an EMBL/GenBank/DDBJ whole genome shotgun (WGS) entry which is preliminary data.</text>
</comment>
<dbReference type="OrthoDB" id="1063785at2759"/>
<dbReference type="SUPFAM" id="SSF56574">
    <property type="entry name" value="Serpins"/>
    <property type="match status" value="1"/>
</dbReference>
<dbReference type="Gene3D" id="2.30.39.10">
    <property type="entry name" value="Alpha-1-antitrypsin, domain 1"/>
    <property type="match status" value="1"/>
</dbReference>
<evidence type="ECO:0000313" key="5">
    <source>
        <dbReference type="EMBL" id="CAD7696981.1"/>
    </source>
</evidence>
<dbReference type="GO" id="GO:0004867">
    <property type="term" value="F:serine-type endopeptidase inhibitor activity"/>
    <property type="evidence" value="ECO:0007669"/>
    <property type="project" value="InterPro"/>
</dbReference>
<feature type="signal peptide" evidence="3">
    <location>
        <begin position="1"/>
        <end position="25"/>
    </location>
</feature>
<reference evidence="5" key="1">
    <citation type="submission" date="2020-12" db="EMBL/GenBank/DDBJ databases">
        <authorList>
            <person name="Iha C."/>
        </authorList>
    </citation>
    <scope>NUCLEOTIDE SEQUENCE</scope>
</reference>
<dbReference type="Pfam" id="PF00079">
    <property type="entry name" value="Serpin"/>
    <property type="match status" value="1"/>
</dbReference>
<gene>
    <name evidence="5" type="ORF">OSTQU699_LOCUS2342</name>
</gene>
<name>A0A8S1ISS2_9CHLO</name>
<dbReference type="SMART" id="SM00093">
    <property type="entry name" value="SERPIN"/>
    <property type="match status" value="1"/>
</dbReference>
<accession>A0A8S1ISS2</accession>
<dbReference type="Proteomes" id="UP000708148">
    <property type="component" value="Unassembled WGS sequence"/>
</dbReference>
<dbReference type="InterPro" id="IPR023795">
    <property type="entry name" value="Serpin_CS"/>
</dbReference>
<dbReference type="CDD" id="cd19590">
    <property type="entry name" value="serpin_thermopin-like"/>
    <property type="match status" value="1"/>
</dbReference>
<dbReference type="InterPro" id="IPR000215">
    <property type="entry name" value="Serpin_fam"/>
</dbReference>
<evidence type="ECO:0000256" key="2">
    <source>
        <dbReference type="RuleBase" id="RU000411"/>
    </source>
</evidence>